<dbReference type="GO" id="GO:0019877">
    <property type="term" value="P:diaminopimelate biosynthetic process"/>
    <property type="evidence" value="ECO:0007669"/>
    <property type="project" value="UniProtKB-KW"/>
</dbReference>
<reference evidence="13" key="3">
    <citation type="submission" date="2000-06" db="EMBL/GenBank/DDBJ databases">
        <authorList>
            <person name="Cheuk R."/>
            <person name="Shinn P."/>
            <person name="Brooks S."/>
            <person name="Buehler E."/>
            <person name="Chao Q."/>
            <person name="Johnson-Hopson C."/>
            <person name="Khan S."/>
            <person name="Kim C."/>
            <person name="Altafi H."/>
            <person name="Bei B."/>
            <person name="Chin C."/>
            <person name="Chiou J."/>
            <person name="Choi E."/>
            <person name="Conn L."/>
            <person name="Conway A."/>
            <person name="Gonzalez A."/>
            <person name="Hansen N."/>
            <person name="Howing B."/>
            <person name="Koo T."/>
            <person name="Lam B."/>
            <person name="Lee J."/>
            <person name="Lenz C."/>
            <person name="Li J."/>
            <person name="Liu A."/>
            <person name="Liu J."/>
            <person name="Liu S."/>
            <person name="Mukharsky N."/>
            <person name="Nguyen M."/>
            <person name="Palm C."/>
            <person name="Pham P."/>
            <person name="Sakano H."/>
            <person name="Schwartz J."/>
            <person name="Southwick A."/>
            <person name="Thaveri A."/>
            <person name="Toriumi M."/>
            <person name="Vaysberg M."/>
            <person name="Yu G."/>
            <person name="Davis R."/>
            <person name="Federspiel N."/>
            <person name="Theologis A."/>
            <person name="Ecker J."/>
        </authorList>
    </citation>
    <scope>NUCLEOTIDE SEQUENCE</scope>
</reference>
<evidence type="ECO:0000256" key="6">
    <source>
        <dbReference type="ARBA" id="ARBA00022697"/>
    </source>
</evidence>
<evidence type="ECO:0000256" key="8">
    <source>
        <dbReference type="ARBA" id="ARBA00022915"/>
    </source>
</evidence>
<dbReference type="InterPro" id="IPR036273">
    <property type="entry name" value="CRAL/TRIO_N_dom_sf"/>
</dbReference>
<name>Q9LQU9_ARATH</name>
<dbReference type="UniPathway" id="UPA00051">
    <property type="reaction ID" value="UER00464"/>
</dbReference>
<dbReference type="NCBIfam" id="NF011456">
    <property type="entry name" value="PRK14874.1"/>
    <property type="match status" value="1"/>
</dbReference>
<evidence type="ECO:0000256" key="3">
    <source>
        <dbReference type="ARBA" id="ARBA00010584"/>
    </source>
</evidence>
<dbReference type="UniPathway" id="UPA00050">
    <property type="reaction ID" value="UER00463"/>
</dbReference>
<evidence type="ECO:0000256" key="10">
    <source>
        <dbReference type="ARBA" id="ARBA00023154"/>
    </source>
</evidence>
<evidence type="ECO:0000256" key="7">
    <source>
        <dbReference type="ARBA" id="ARBA00022857"/>
    </source>
</evidence>
<dbReference type="SMART" id="SM00516">
    <property type="entry name" value="SEC14"/>
    <property type="match status" value="1"/>
</dbReference>
<keyword evidence="6" id="KW-0791">Threonine biosynthesis</keyword>
<dbReference type="GO" id="GO:0009086">
    <property type="term" value="P:methionine biosynthetic process"/>
    <property type="evidence" value="ECO:0007669"/>
    <property type="project" value="UniProtKB-KW"/>
</dbReference>
<dbReference type="EMBL" id="AC006917">
    <property type="protein sequence ID" value="AAF79239.1"/>
    <property type="molecule type" value="Genomic_DNA"/>
</dbReference>
<evidence type="ECO:0000256" key="5">
    <source>
        <dbReference type="ARBA" id="ARBA00022605"/>
    </source>
</evidence>
<dbReference type="PROSITE" id="PS50191">
    <property type="entry name" value="CRAL_TRIO"/>
    <property type="match status" value="1"/>
</dbReference>
<dbReference type="UniPathway" id="UPA00034">
    <property type="reaction ID" value="UER00016"/>
</dbReference>
<sequence length="730" mass="80763">MEESQELALTQLRKSVEKLSSSTEFTKLASFGRFMSFTDNVSLENEKYLSFDFDGFYMGYTKISSMVFVVVVSSEKGYDKPTLMRFLVARSMDPVKAAKMFVDWQKWRASMVPPTGFIPESEVQDELEFRKVCLQGPTKSGHPLVLVITSKHFASKDPANFKKFVVYALDKTIASGNNGKEVGGEKLVAVIDLANITYKNLDARGLITGFQFLQSYYPERLAKCYILHMPGFFVTVWKFVCRFLEKATQEKIVIVTDGEEQRKFEEEIGADALPEEYGGRAKLTAIQDVLLPQAAPVTLTNNNPPPKSLYLSVSHFFFLTAATMATFTHQTPQTHFLSRLPLRAKPRHFSARVKMSLQESAPSLAVVGVTGAVGQEFLSVLSDRDFPYSSIKMLASKRSAGKRVAFDGHEYTVEELTADSFNGVDIALFSAGGSISKEFGPLAAEKGTIVVDNSSAFRMVDGVPLVIPEVNPEAMKGIKVGMGKGALIANPNCSTIICLMAVTPLHHHAKVKRMVVSTYQAASGAGAAAMEELVQQTREVLEGKPPTCNIFGQQYAFNLFSHNAPILDNGYNEEEMKLVKETRKIWVSGYLSAILCSFHFDLLFKNFRYLTPISCPSQNDTEVKVTATCIRVPVMRAHAESVNLQFENPLDENTAREILKKAPGVYIIDDRASNTFPTPLDVSNKDDVAVGRIRRDVSQDGNFGLDIFVCGDQIRKGAALNAVQIAEMLL</sequence>
<dbReference type="PANTHER" id="PTHR46278">
    <property type="entry name" value="DEHYDROGENASE, PUTATIVE-RELATED"/>
    <property type="match status" value="1"/>
</dbReference>
<dbReference type="SUPFAM" id="SSF51735">
    <property type="entry name" value="NAD(P)-binding Rossmann-fold domains"/>
    <property type="match status" value="1"/>
</dbReference>
<dbReference type="SMART" id="SM00859">
    <property type="entry name" value="Semialdhyde_dh"/>
    <property type="match status" value="1"/>
</dbReference>
<keyword evidence="11" id="KW-0486">Methionine biosynthesis</keyword>
<dbReference type="CDD" id="cd02316">
    <property type="entry name" value="VcASADH2_like_N"/>
    <property type="match status" value="1"/>
</dbReference>
<comment type="pathway">
    <text evidence="1">Amino-acid biosynthesis; L-methionine biosynthesis via de novo pathway; L-homoserine from L-aspartate: step 2/3.</text>
</comment>
<reference key="2">
    <citation type="journal article" date="2000" name="Nature">
        <title>Sequence and analysis of chromosome 1 of the plant Arabidopsis thaliana.</title>
        <authorList>
            <person name="Theologis A."/>
            <person name="Ecker J.R."/>
            <person name="Palm C.J."/>
            <person name="Federspiel N.A."/>
            <person name="Kaul S."/>
            <person name="White O."/>
            <person name="Alonso J."/>
            <person name="Altafi H."/>
            <person name="Araujo R."/>
            <person name="Bowman C.L."/>
            <person name="Brooks S.Y."/>
            <person name="Buehler E."/>
            <person name="Chan A."/>
            <person name="Chao Q."/>
            <person name="Chen H."/>
            <person name="Cheuk R.F."/>
            <person name="Chin C.W."/>
            <person name="Chung M.K."/>
            <person name="Conn L."/>
            <person name="Conway A.B."/>
            <person name="Conway A.R."/>
            <person name="Creasy T.H."/>
            <person name="Dewar K."/>
            <person name="Dunn P."/>
            <person name="Etgu P."/>
            <person name="Feldblyum T.V."/>
            <person name="Feng J."/>
            <person name="Fong B."/>
            <person name="Fujii C.Y."/>
            <person name="Gill J.E."/>
            <person name="Goldsmith A.D."/>
            <person name="Haas B."/>
            <person name="Hansen N.F."/>
            <person name="Hughes B."/>
            <person name="Huizar L."/>
            <person name="Hunter J.L."/>
            <person name="Jenkins J."/>
            <person name="Johnson-Hopson C."/>
            <person name="Khan S."/>
            <person name="Khaykin E."/>
            <person name="Kim C.J."/>
            <person name="Koo H.L."/>
            <person name="Kremenetskaia I."/>
            <person name="Kurtz D.B."/>
            <person name="Kwan A."/>
            <person name="Lam B."/>
            <person name="Langin-Hooper S."/>
            <person name="Lee A."/>
            <person name="Lee J.M."/>
            <person name="Lenz C.A."/>
            <person name="Li J.H."/>
            <person name="Li Y."/>
            <person name="Lin X."/>
            <person name="Liu S.X."/>
            <person name="Liu Z.A."/>
            <person name="Luros J.S."/>
            <person name="Maiti R."/>
            <person name="Marziali A."/>
            <person name="Militscher J."/>
            <person name="Miranda M."/>
            <person name="Nguyen M."/>
            <person name="Nierman W.C."/>
            <person name="Osborne B.I."/>
            <person name="Pai G."/>
            <person name="Peterson J."/>
            <person name="Pham P.K."/>
            <person name="Rizzo M."/>
            <person name="Rooney T."/>
            <person name="Rowley D."/>
            <person name="Sakano H."/>
            <person name="Salzberg S.L."/>
            <person name="Schwartz J.R."/>
            <person name="Shinn P."/>
            <person name="Southwick A.M."/>
            <person name="Sun H."/>
            <person name="Tallon L.J."/>
            <person name="Tambunga G."/>
            <person name="Toriumi M.J."/>
            <person name="Town C.D."/>
            <person name="Utterback T."/>
            <person name="Van Aken S."/>
            <person name="Vaysberg M."/>
            <person name="Vysotskaia V.S."/>
            <person name="Walker M."/>
            <person name="Wu D."/>
            <person name="Yu G."/>
            <person name="Fraser C.M."/>
            <person name="Venter J.C."/>
            <person name="Davis R.W."/>
        </authorList>
    </citation>
    <scope>NUCLEOTIDE SEQUENCE [LARGE SCALE GENOMIC DNA]</scope>
    <source>
        <strain>cv. Columbia</strain>
    </source>
</reference>
<proteinExistence type="inferred from homology"/>
<dbReference type="PANTHER" id="PTHR46278:SF2">
    <property type="entry name" value="ASPARTATE-SEMIALDEHYDE DEHYDROGENASE"/>
    <property type="match status" value="1"/>
</dbReference>
<dbReference type="SUPFAM" id="SSF52087">
    <property type="entry name" value="CRAL/TRIO domain"/>
    <property type="match status" value="1"/>
</dbReference>
<dbReference type="InterPro" id="IPR012080">
    <property type="entry name" value="Asp_semialdehyde_DH"/>
</dbReference>
<dbReference type="SUPFAM" id="SSF46938">
    <property type="entry name" value="CRAL/TRIO N-terminal domain"/>
    <property type="match status" value="1"/>
</dbReference>
<dbReference type="CDD" id="cd00170">
    <property type="entry name" value="SEC14"/>
    <property type="match status" value="1"/>
</dbReference>
<comment type="pathway">
    <text evidence="2">Amino-acid biosynthesis; L-threonine biosynthesis; L-threonine from L-aspartate: step 2/5.</text>
</comment>
<comment type="similarity">
    <text evidence="3">Belongs to the aspartate-semialdehyde dehydrogenase family.</text>
</comment>
<dbReference type="Gene3D" id="3.40.50.720">
    <property type="entry name" value="NAD(P)-binding Rossmann-like Domain"/>
    <property type="match status" value="1"/>
</dbReference>
<dbReference type="GO" id="GO:0050661">
    <property type="term" value="F:NADP binding"/>
    <property type="evidence" value="ECO:0007669"/>
    <property type="project" value="InterPro"/>
</dbReference>
<evidence type="ECO:0000256" key="4">
    <source>
        <dbReference type="ARBA" id="ARBA00013120"/>
    </source>
</evidence>
<feature type="domain" description="CRAL-TRIO" evidence="12">
    <location>
        <begin position="120"/>
        <end position="285"/>
    </location>
</feature>
<keyword evidence="8" id="KW-0220">Diaminopimelate biosynthesis</keyword>
<dbReference type="Gene3D" id="3.30.360.10">
    <property type="entry name" value="Dihydrodipicolinate Reductase, domain 2"/>
    <property type="match status" value="1"/>
</dbReference>
<dbReference type="InterPro" id="IPR000534">
    <property type="entry name" value="Semialdehyde_DH_NAD-bd"/>
</dbReference>
<evidence type="ECO:0000259" key="12">
    <source>
        <dbReference type="PROSITE" id="PS50191"/>
    </source>
</evidence>
<evidence type="ECO:0000256" key="11">
    <source>
        <dbReference type="ARBA" id="ARBA00023167"/>
    </source>
</evidence>
<protein>
    <recommendedName>
        <fullName evidence="4">aspartate-semialdehyde dehydrogenase</fullName>
        <ecNumber evidence="4">1.2.1.11</ecNumber>
    </recommendedName>
</protein>
<keyword evidence="9" id="KW-0560">Oxidoreductase</keyword>
<dbReference type="InterPro" id="IPR001251">
    <property type="entry name" value="CRAL-TRIO_dom"/>
</dbReference>
<evidence type="ECO:0000256" key="9">
    <source>
        <dbReference type="ARBA" id="ARBA00023002"/>
    </source>
</evidence>
<dbReference type="AlphaFoldDB" id="Q9LQU9"/>
<dbReference type="Pfam" id="PF02774">
    <property type="entry name" value="Semialdhyde_dhC"/>
    <property type="match status" value="2"/>
</dbReference>
<dbReference type="GO" id="GO:0051287">
    <property type="term" value="F:NAD binding"/>
    <property type="evidence" value="ECO:0007669"/>
    <property type="project" value="InterPro"/>
</dbReference>
<evidence type="ECO:0000256" key="2">
    <source>
        <dbReference type="ARBA" id="ARBA00005097"/>
    </source>
</evidence>
<dbReference type="Pfam" id="PF01118">
    <property type="entry name" value="Semialdhyde_dh"/>
    <property type="match status" value="1"/>
</dbReference>
<dbReference type="InterPro" id="IPR012280">
    <property type="entry name" value="Semialdhyde_DH_dimer_dom"/>
</dbReference>
<evidence type="ECO:0000256" key="1">
    <source>
        <dbReference type="ARBA" id="ARBA00005021"/>
    </source>
</evidence>
<dbReference type="GO" id="GO:0009089">
    <property type="term" value="P:lysine biosynthetic process via diaminopimelate"/>
    <property type="evidence" value="ECO:0007669"/>
    <property type="project" value="UniProtKB-UniPathway"/>
</dbReference>
<dbReference type="GO" id="GO:0009088">
    <property type="term" value="P:threonine biosynthetic process"/>
    <property type="evidence" value="ECO:0007669"/>
    <property type="project" value="UniProtKB-UniPathway"/>
</dbReference>
<organism evidence="13">
    <name type="scientific">Arabidopsis thaliana</name>
    <name type="common">Mouse-ear cress</name>
    <dbReference type="NCBI Taxonomy" id="3702"/>
    <lineage>
        <taxon>Eukaryota</taxon>
        <taxon>Viridiplantae</taxon>
        <taxon>Streptophyta</taxon>
        <taxon>Embryophyta</taxon>
        <taxon>Tracheophyta</taxon>
        <taxon>Spermatophyta</taxon>
        <taxon>Magnoliopsida</taxon>
        <taxon>eudicotyledons</taxon>
        <taxon>Gunneridae</taxon>
        <taxon>Pentapetalae</taxon>
        <taxon>rosids</taxon>
        <taxon>malvids</taxon>
        <taxon>Brassicales</taxon>
        <taxon>Brassicaceae</taxon>
        <taxon>Camelineae</taxon>
        <taxon>Arabidopsis</taxon>
    </lineage>
</organism>
<dbReference type="EC" id="1.2.1.11" evidence="4"/>
<dbReference type="CDD" id="cd18131">
    <property type="entry name" value="ASADH_C_bac_euk_like"/>
    <property type="match status" value="1"/>
</dbReference>
<dbReference type="GO" id="GO:0046983">
    <property type="term" value="F:protein dimerization activity"/>
    <property type="evidence" value="ECO:0007669"/>
    <property type="project" value="InterPro"/>
</dbReference>
<dbReference type="SUPFAM" id="SSF55347">
    <property type="entry name" value="Glyceraldehyde-3-phosphate dehydrogenase-like, C-terminal domain"/>
    <property type="match status" value="1"/>
</dbReference>
<dbReference type="Gene3D" id="3.40.525.10">
    <property type="entry name" value="CRAL-TRIO lipid binding domain"/>
    <property type="match status" value="1"/>
</dbReference>
<dbReference type="GO" id="GO:0004073">
    <property type="term" value="F:aspartate-semialdehyde dehydrogenase activity"/>
    <property type="evidence" value="ECO:0007669"/>
    <property type="project" value="UniProtKB-EC"/>
</dbReference>
<dbReference type="InterPro" id="IPR036291">
    <property type="entry name" value="NAD(P)-bd_dom_sf"/>
</dbReference>
<accession>Q9LQU9</accession>
<dbReference type="HAMAP" id="MF_02121">
    <property type="entry name" value="ASADH"/>
    <property type="match status" value="1"/>
</dbReference>
<dbReference type="ExpressionAtlas" id="Q9LQU9">
    <property type="expression patterns" value="baseline and differential"/>
</dbReference>
<dbReference type="InterPro" id="IPR036865">
    <property type="entry name" value="CRAL-TRIO_dom_sf"/>
</dbReference>
<dbReference type="Pfam" id="PF00650">
    <property type="entry name" value="CRAL_TRIO"/>
    <property type="match status" value="1"/>
</dbReference>
<dbReference type="PIR" id="B86282">
    <property type="entry name" value="B86282"/>
</dbReference>
<keyword evidence="10" id="KW-0457">Lysine biosynthesis</keyword>
<keyword evidence="5" id="KW-0028">Amino-acid biosynthesis</keyword>
<keyword evidence="7" id="KW-0521">NADP</keyword>
<reference evidence="13" key="1">
    <citation type="submission" date="1999-05" db="EMBL/GenBank/DDBJ databases">
        <title>Genomic sequence for Arabidopsis thaliana BAC F10B6 from chromosome I.</title>
        <authorList>
            <person name="Chao Q."/>
            <person name="Shinn P."/>
            <person name="Dunn P."/>
            <person name="Buehler E."/>
            <person name="Kahn S."/>
            <person name="Kim C."/>
            <person name="Walker M."/>
            <person name="Williams S."/>
            <person name="Altafi H."/>
            <person name="Araujo R."/>
            <person name="Conn L."/>
            <person name="Conway A.B."/>
            <person name="Gonzalez A."/>
            <person name="Hansen N.F."/>
            <person name="Huizar L."/>
            <person name="Kremenetskaia I."/>
            <person name="Lenz C."/>
            <person name="Li J."/>
            <person name="Liu S."/>
            <person name="Luros S."/>
            <person name="Rowley D."/>
            <person name="Schwartz J."/>
            <person name="Toriumi M."/>
            <person name="Vysotskaia V."/>
            <person name="Yu G."/>
            <person name="Davis R.W."/>
            <person name="Federspiel N.A."/>
            <person name="Theologis A."/>
            <person name="Ecker J.R."/>
        </authorList>
    </citation>
    <scope>NUCLEOTIDE SEQUENCE</scope>
</reference>
<evidence type="ECO:0000313" key="13">
    <source>
        <dbReference type="EMBL" id="AAF79239.1"/>
    </source>
</evidence>